<name>A0A2L0HEF5_RHIFR</name>
<dbReference type="AlphaFoldDB" id="A0A2L0HEF5"/>
<proteinExistence type="predicted"/>
<evidence type="ECO:0000313" key="3">
    <source>
        <dbReference type="Proteomes" id="UP000239340"/>
    </source>
</evidence>
<reference evidence="2 3" key="1">
    <citation type="submission" date="2017-10" db="EMBL/GenBank/DDBJ databases">
        <title>Analysis of the genome sequences of Rhizobium populations associated to common bean (phaseolus vulgaris).</title>
        <authorList>
            <person name="Bustos P."/>
            <person name="Santamaria R.I."/>
            <person name="Miranda-Sanchez F."/>
            <person name="Perez-Carrascal O."/>
            <person name="Juarez S."/>
            <person name="Lozano L."/>
            <person name="Martinez-Flores I."/>
            <person name="Vinuesa P."/>
            <person name="Martinez-Romero E."/>
            <person name="Cevallos M.A."/>
            <person name="Romero D."/>
            <person name="Davila G."/>
            <person name="Gonzalez V."/>
        </authorList>
    </citation>
    <scope>NUCLEOTIDE SEQUENCE [LARGE SCALE GENOMIC DNA]</scope>
    <source>
        <strain evidence="2 3">NXT3</strain>
        <plasmid evidence="3">Plasmid psfrenxt3c</plasmid>
    </source>
</reference>
<feature type="region of interest" description="Disordered" evidence="1">
    <location>
        <begin position="21"/>
        <end position="62"/>
    </location>
</feature>
<evidence type="ECO:0000313" key="2">
    <source>
        <dbReference type="EMBL" id="AUX79856.1"/>
    </source>
</evidence>
<sequence>MATAFDGSPVSPIRLSQYSRRNWKRQAADDATAADRLSGRPSPAGGAQVVERNSFSADDFRS</sequence>
<evidence type="ECO:0000256" key="1">
    <source>
        <dbReference type="SAM" id="MobiDB-lite"/>
    </source>
</evidence>
<keyword evidence="2" id="KW-0614">Plasmid</keyword>
<geneLocation type="plasmid" evidence="3">
    <name>psfrenxt3c</name>
</geneLocation>
<protein>
    <submittedName>
        <fullName evidence="2">Uncharacterized protein</fullName>
    </submittedName>
</protein>
<dbReference type="EMBL" id="CP024310">
    <property type="protein sequence ID" value="AUX79856.1"/>
    <property type="molecule type" value="Genomic_DNA"/>
</dbReference>
<organism evidence="2 3">
    <name type="scientific">Rhizobium fredii</name>
    <name type="common">Sinorhizobium fredii</name>
    <dbReference type="NCBI Taxonomy" id="380"/>
    <lineage>
        <taxon>Bacteria</taxon>
        <taxon>Pseudomonadati</taxon>
        <taxon>Pseudomonadota</taxon>
        <taxon>Alphaproteobacteria</taxon>
        <taxon>Hyphomicrobiales</taxon>
        <taxon>Rhizobiaceae</taxon>
        <taxon>Sinorhizobium/Ensifer group</taxon>
        <taxon>Sinorhizobium</taxon>
    </lineage>
</organism>
<accession>A0A2L0HEF5</accession>
<gene>
    <name evidence="2" type="ORF">NXT3_PC00695</name>
</gene>
<dbReference type="Proteomes" id="UP000239340">
    <property type="component" value="Plasmid pSfreNXT3c"/>
</dbReference>